<feature type="compositionally biased region" description="Basic and acidic residues" evidence="1">
    <location>
        <begin position="29"/>
        <end position="39"/>
    </location>
</feature>
<sequence length="51" mass="5725">MRSRTSAPGGRASPRARRPTRWRSSCRSAPERPRNRSDDEAIEATCVVVLD</sequence>
<organism evidence="2">
    <name type="scientific">Zea mays</name>
    <name type="common">Maize</name>
    <dbReference type="NCBI Taxonomy" id="4577"/>
    <lineage>
        <taxon>Eukaryota</taxon>
        <taxon>Viridiplantae</taxon>
        <taxon>Streptophyta</taxon>
        <taxon>Embryophyta</taxon>
        <taxon>Tracheophyta</taxon>
        <taxon>Spermatophyta</taxon>
        <taxon>Magnoliopsida</taxon>
        <taxon>Liliopsida</taxon>
        <taxon>Poales</taxon>
        <taxon>Poaceae</taxon>
        <taxon>PACMAD clade</taxon>
        <taxon>Panicoideae</taxon>
        <taxon>Andropogonodae</taxon>
        <taxon>Andropogoneae</taxon>
        <taxon>Tripsacinae</taxon>
        <taxon>Zea</taxon>
    </lineage>
</organism>
<proteinExistence type="evidence at transcript level"/>
<dbReference type="EMBL" id="BT085819">
    <property type="protein sequence ID" value="ACR36172.1"/>
    <property type="molecule type" value="mRNA"/>
</dbReference>
<accession>C4J4S2</accession>
<evidence type="ECO:0000313" key="2">
    <source>
        <dbReference type="EMBL" id="ACR36172.1"/>
    </source>
</evidence>
<dbReference type="AlphaFoldDB" id="C4J4S2"/>
<protein>
    <submittedName>
        <fullName evidence="2">Uncharacterized protein</fullName>
    </submittedName>
</protein>
<reference evidence="2" key="1">
    <citation type="journal article" date="2009" name="PLoS Genet.">
        <title>Sequencing, mapping, and analysis of 27,455 maize full-length cDNAs.</title>
        <authorList>
            <person name="Soderlund C."/>
            <person name="Descour A."/>
            <person name="Kudrna D."/>
            <person name="Bomhoff M."/>
            <person name="Boyd L."/>
            <person name="Currie J."/>
            <person name="Angelova A."/>
            <person name="Collura K."/>
            <person name="Wissotski M."/>
            <person name="Ashley E."/>
            <person name="Morrow D."/>
            <person name="Fernandes J."/>
            <person name="Walbot V."/>
            <person name="Yu Y."/>
        </authorList>
    </citation>
    <scope>NUCLEOTIDE SEQUENCE</scope>
    <source>
        <strain evidence="2">B73</strain>
    </source>
</reference>
<feature type="region of interest" description="Disordered" evidence="1">
    <location>
        <begin position="1"/>
        <end position="39"/>
    </location>
</feature>
<evidence type="ECO:0000256" key="1">
    <source>
        <dbReference type="SAM" id="MobiDB-lite"/>
    </source>
</evidence>
<feature type="compositionally biased region" description="Low complexity" evidence="1">
    <location>
        <begin position="1"/>
        <end position="13"/>
    </location>
</feature>
<name>C4J4S2_MAIZE</name>